<dbReference type="AlphaFoldDB" id="A0A2T2P5P2"/>
<name>A0A2T2P5P2_CORCC</name>
<dbReference type="Pfam" id="PF13911">
    <property type="entry name" value="AhpC-TSA_2"/>
    <property type="match status" value="1"/>
</dbReference>
<proteinExistence type="predicted"/>
<dbReference type="Proteomes" id="UP000240883">
    <property type="component" value="Unassembled WGS sequence"/>
</dbReference>
<keyword evidence="3" id="KW-1185">Reference proteome</keyword>
<dbReference type="OrthoDB" id="40334at2759"/>
<dbReference type="InterPro" id="IPR036249">
    <property type="entry name" value="Thioredoxin-like_sf"/>
</dbReference>
<organism evidence="2 3">
    <name type="scientific">Corynespora cassiicola Philippines</name>
    <dbReference type="NCBI Taxonomy" id="1448308"/>
    <lineage>
        <taxon>Eukaryota</taxon>
        <taxon>Fungi</taxon>
        <taxon>Dikarya</taxon>
        <taxon>Ascomycota</taxon>
        <taxon>Pezizomycotina</taxon>
        <taxon>Dothideomycetes</taxon>
        <taxon>Pleosporomycetidae</taxon>
        <taxon>Pleosporales</taxon>
        <taxon>Corynesporascaceae</taxon>
        <taxon>Corynespora</taxon>
    </lineage>
</organism>
<feature type="compositionally biased region" description="Polar residues" evidence="1">
    <location>
        <begin position="29"/>
        <end position="42"/>
    </location>
</feature>
<dbReference type="Gene3D" id="3.40.30.10">
    <property type="entry name" value="Glutaredoxin"/>
    <property type="match status" value="1"/>
</dbReference>
<dbReference type="SUPFAM" id="SSF52833">
    <property type="entry name" value="Thioredoxin-like"/>
    <property type="match status" value="1"/>
</dbReference>
<evidence type="ECO:0000313" key="2">
    <source>
        <dbReference type="EMBL" id="PSN73004.1"/>
    </source>
</evidence>
<evidence type="ECO:0000256" key="1">
    <source>
        <dbReference type="SAM" id="MobiDB-lite"/>
    </source>
</evidence>
<evidence type="ECO:0008006" key="4">
    <source>
        <dbReference type="Google" id="ProtNLM"/>
    </source>
</evidence>
<evidence type="ECO:0000313" key="3">
    <source>
        <dbReference type="Proteomes" id="UP000240883"/>
    </source>
</evidence>
<accession>A0A2T2P5P2</accession>
<dbReference type="PANTHER" id="PTHR42336">
    <property type="entry name" value="THIOREDOXIN DOMAIN-CONTAINING PROTEIN-RELATED"/>
    <property type="match status" value="1"/>
</dbReference>
<dbReference type="InterPro" id="IPR032801">
    <property type="entry name" value="PXL2A/B/C"/>
</dbReference>
<gene>
    <name evidence="2" type="ORF">BS50DRAFT_653313</name>
</gene>
<feature type="region of interest" description="Disordered" evidence="1">
    <location>
        <begin position="27"/>
        <end position="48"/>
    </location>
</feature>
<dbReference type="PANTHER" id="PTHR42336:SF2">
    <property type="entry name" value="THIOREDOXIN DOMAIN-CONTAINING PROTEIN"/>
    <property type="match status" value="1"/>
</dbReference>
<protein>
    <recommendedName>
        <fullName evidence="4">Thioredoxin domain-containing protein</fullName>
    </recommendedName>
</protein>
<dbReference type="EMBL" id="KZ678129">
    <property type="protein sequence ID" value="PSN73004.1"/>
    <property type="molecule type" value="Genomic_DNA"/>
</dbReference>
<reference evidence="2 3" key="1">
    <citation type="journal article" date="2018" name="Front. Microbiol.">
        <title>Genome-Wide Analysis of Corynespora cassiicola Leaf Fall Disease Putative Effectors.</title>
        <authorList>
            <person name="Lopez D."/>
            <person name="Ribeiro S."/>
            <person name="Label P."/>
            <person name="Fumanal B."/>
            <person name="Venisse J.S."/>
            <person name="Kohler A."/>
            <person name="de Oliveira R.R."/>
            <person name="Labutti K."/>
            <person name="Lipzen A."/>
            <person name="Lail K."/>
            <person name="Bauer D."/>
            <person name="Ohm R.A."/>
            <person name="Barry K.W."/>
            <person name="Spatafora J."/>
            <person name="Grigoriev I.V."/>
            <person name="Martin F.M."/>
            <person name="Pujade-Renaud V."/>
        </authorList>
    </citation>
    <scope>NUCLEOTIDE SEQUENCE [LARGE SCALE GENOMIC DNA]</scope>
    <source>
        <strain evidence="2 3">Philippines</strain>
    </source>
</reference>
<sequence length="264" mass="28974">MFSKLTTRIALHKAGLGDVKVPSLPKETTWGSGNLKNKSGDNASDPEGNGFANPFANVQWGVPKAFASWQTPPAPPTNVREPPIVGDRVQNSTKLKFPAIDGRPCIVFFMRYCGCPFTQKLFLAMRSLANRQTSIHFIAVSHCTQEATKDWVKKLGGSWNVDIIVDEKRELYALWGLGISNWGHLLHPRNGFNQYMLGKKEGNWGQPVGEGACRWQTGGVFAVDERGIMKWGGPMNSVDEQILFEDGIKALGFGGSFGSQSGVF</sequence>